<evidence type="ECO:0000313" key="4">
    <source>
        <dbReference type="Proteomes" id="UP001239909"/>
    </source>
</evidence>
<dbReference type="Proteomes" id="UP001239909">
    <property type="component" value="Unassembled WGS sequence"/>
</dbReference>
<organism evidence="3 4">
    <name type="scientific">Paralimibaculum aggregatum</name>
    <dbReference type="NCBI Taxonomy" id="3036245"/>
    <lineage>
        <taxon>Bacteria</taxon>
        <taxon>Pseudomonadati</taxon>
        <taxon>Pseudomonadota</taxon>
        <taxon>Alphaproteobacteria</taxon>
        <taxon>Rhodobacterales</taxon>
        <taxon>Paracoccaceae</taxon>
        <taxon>Paralimibaculum</taxon>
    </lineage>
</organism>
<feature type="signal peptide" evidence="2">
    <location>
        <begin position="1"/>
        <end position="16"/>
    </location>
</feature>
<reference evidence="3 4" key="1">
    <citation type="submission" date="2023-04" db="EMBL/GenBank/DDBJ databases">
        <title>Marinoamorphus aggregata gen. nov., sp. Nov., isolate from tissue of brittle star Ophioplocus japonicus.</title>
        <authorList>
            <person name="Kawano K."/>
            <person name="Sawayama S."/>
            <person name="Nakagawa S."/>
        </authorList>
    </citation>
    <scope>NUCLEOTIDE SEQUENCE [LARGE SCALE GENOMIC DNA]</scope>
    <source>
        <strain evidence="3 4">NKW23</strain>
    </source>
</reference>
<name>A0ABQ6LD57_9RHOB</name>
<evidence type="ECO:0000313" key="3">
    <source>
        <dbReference type="EMBL" id="GMG81287.1"/>
    </source>
</evidence>
<evidence type="ECO:0000256" key="1">
    <source>
        <dbReference type="SAM" id="MobiDB-lite"/>
    </source>
</evidence>
<dbReference type="RefSeq" id="WP_285669953.1">
    <property type="nucleotide sequence ID" value="NZ_BSYI01000003.1"/>
</dbReference>
<gene>
    <name evidence="3" type="ORF">LNKW23_05000</name>
</gene>
<feature type="region of interest" description="Disordered" evidence="1">
    <location>
        <begin position="23"/>
        <end position="67"/>
    </location>
</feature>
<evidence type="ECO:0008006" key="5">
    <source>
        <dbReference type="Google" id="ProtNLM"/>
    </source>
</evidence>
<keyword evidence="2" id="KW-0732">Signal</keyword>
<feature type="chain" id="PRO_5046102638" description="Lipoprotein" evidence="2">
    <location>
        <begin position="17"/>
        <end position="210"/>
    </location>
</feature>
<accession>A0ABQ6LD57</accession>
<dbReference type="PROSITE" id="PS51257">
    <property type="entry name" value="PROKAR_LIPOPROTEIN"/>
    <property type="match status" value="1"/>
</dbReference>
<protein>
    <recommendedName>
        <fullName evidence="5">Lipoprotein</fullName>
    </recommendedName>
</protein>
<feature type="compositionally biased region" description="Gly residues" evidence="1">
    <location>
        <begin position="24"/>
        <end position="39"/>
    </location>
</feature>
<dbReference type="EMBL" id="BSYI01000003">
    <property type="protein sequence ID" value="GMG81287.1"/>
    <property type="molecule type" value="Genomic_DNA"/>
</dbReference>
<keyword evidence="4" id="KW-1185">Reference proteome</keyword>
<proteinExistence type="predicted"/>
<comment type="caution">
    <text evidence="3">The sequence shown here is derived from an EMBL/GenBank/DDBJ whole genome shotgun (WGS) entry which is preliminary data.</text>
</comment>
<evidence type="ECO:0000256" key="2">
    <source>
        <dbReference type="SAM" id="SignalP"/>
    </source>
</evidence>
<sequence length="210" mass="21879">MRAAVALLCGSLAACAMPGDGDPAPGGAGQGAPAAGGGAAAALPEPSLPAPVPGGQVAPTRRPLERPPEQVAPDIYMALQQDSAGTVSVIFAIDRAKDNTPSDDPAIRLTPENGLCNPQQLRNFDFPAVYGARPVYSALDARENIGARELPSFLATAVTVEMVRLGMAREPDDTRPQNLCSFELWRRLVSAEFKDQLATRPAAPAPQTGQ</sequence>